<evidence type="ECO:0000313" key="6">
    <source>
        <dbReference type="EMBL" id="WAR16618.1"/>
    </source>
</evidence>
<gene>
    <name evidence="6" type="ORF">MAR_031212</name>
</gene>
<evidence type="ECO:0000256" key="1">
    <source>
        <dbReference type="ARBA" id="ARBA00004141"/>
    </source>
</evidence>
<evidence type="ECO:0000313" key="7">
    <source>
        <dbReference type="Proteomes" id="UP001164746"/>
    </source>
</evidence>
<dbReference type="Gene3D" id="1.20.140.150">
    <property type="match status" value="2"/>
</dbReference>
<feature type="transmembrane region" description="Helical" evidence="5">
    <location>
        <begin position="7"/>
        <end position="30"/>
    </location>
</feature>
<keyword evidence="4 5" id="KW-0472">Membrane</keyword>
<proteinExistence type="predicted"/>
<dbReference type="PANTHER" id="PTHR10671:SF108">
    <property type="entry name" value="CLAUDIN FAMILY PROTEIN-RELATED"/>
    <property type="match status" value="1"/>
</dbReference>
<dbReference type="EMBL" id="CP111021">
    <property type="protein sequence ID" value="WAR16618.1"/>
    <property type="molecule type" value="Genomic_DNA"/>
</dbReference>
<comment type="subcellular location">
    <subcellularLocation>
        <location evidence="1">Membrane</location>
        <topology evidence="1">Multi-pass membrane protein</topology>
    </subcellularLocation>
</comment>
<dbReference type="PANTHER" id="PTHR10671">
    <property type="entry name" value="EPITHELIAL MEMBRANE PROTEIN-RELATED"/>
    <property type="match status" value="1"/>
</dbReference>
<dbReference type="Proteomes" id="UP001164746">
    <property type="component" value="Chromosome 10"/>
</dbReference>
<reference evidence="6" key="1">
    <citation type="submission" date="2022-11" db="EMBL/GenBank/DDBJ databases">
        <title>Centuries of genome instability and evolution in soft-shell clam transmissible cancer (bioRxiv).</title>
        <authorList>
            <person name="Hart S.F.M."/>
            <person name="Yonemitsu M.A."/>
            <person name="Giersch R.M."/>
            <person name="Beal B.F."/>
            <person name="Arriagada G."/>
            <person name="Davis B.W."/>
            <person name="Ostrander E.A."/>
            <person name="Goff S.P."/>
            <person name="Metzger M.J."/>
        </authorList>
    </citation>
    <scope>NUCLEOTIDE SEQUENCE</scope>
    <source>
        <strain evidence="6">MELC-2E11</strain>
        <tissue evidence="6">Siphon/mantle</tissue>
    </source>
</reference>
<evidence type="ECO:0000256" key="2">
    <source>
        <dbReference type="ARBA" id="ARBA00022692"/>
    </source>
</evidence>
<feature type="transmembrane region" description="Helical" evidence="5">
    <location>
        <begin position="89"/>
        <end position="112"/>
    </location>
</feature>
<accession>A0ABY7F368</accession>
<protein>
    <submittedName>
        <fullName evidence="6">Uncharacterized protein</fullName>
    </submittedName>
</protein>
<name>A0ABY7F368_MYAAR</name>
<dbReference type="InterPro" id="IPR050579">
    <property type="entry name" value="PMP-22/EMP/MP20-like"/>
</dbReference>
<evidence type="ECO:0000256" key="4">
    <source>
        <dbReference type="ARBA" id="ARBA00023136"/>
    </source>
</evidence>
<keyword evidence="3 5" id="KW-1133">Transmembrane helix</keyword>
<evidence type="ECO:0000256" key="5">
    <source>
        <dbReference type="SAM" id="Phobius"/>
    </source>
</evidence>
<keyword evidence="2 5" id="KW-0812">Transmembrane</keyword>
<sequence>MSKSLPVLALFLTLMGGVFIVIGLATPNWITRNSGQFHQGLWKYCANNNPCLKLERGPVCFTMSGIFLYAAKKNQGFFGGRHDPNEYDFGWSFILTAVGGVLMFGNAIILLVQLQKNTELGTYESI</sequence>
<keyword evidence="7" id="KW-1185">Reference proteome</keyword>
<organism evidence="6 7">
    <name type="scientific">Mya arenaria</name>
    <name type="common">Soft-shell clam</name>
    <dbReference type="NCBI Taxonomy" id="6604"/>
    <lineage>
        <taxon>Eukaryota</taxon>
        <taxon>Metazoa</taxon>
        <taxon>Spiralia</taxon>
        <taxon>Lophotrochozoa</taxon>
        <taxon>Mollusca</taxon>
        <taxon>Bivalvia</taxon>
        <taxon>Autobranchia</taxon>
        <taxon>Heteroconchia</taxon>
        <taxon>Euheterodonta</taxon>
        <taxon>Imparidentia</taxon>
        <taxon>Neoheterodontei</taxon>
        <taxon>Myida</taxon>
        <taxon>Myoidea</taxon>
        <taxon>Myidae</taxon>
        <taxon>Mya</taxon>
    </lineage>
</organism>
<evidence type="ECO:0000256" key="3">
    <source>
        <dbReference type="ARBA" id="ARBA00022989"/>
    </source>
</evidence>